<dbReference type="GO" id="GO:0140664">
    <property type="term" value="F:ATP-dependent DNA damage sensor activity"/>
    <property type="evidence" value="ECO:0007669"/>
    <property type="project" value="InterPro"/>
</dbReference>
<evidence type="ECO:0000256" key="1">
    <source>
        <dbReference type="ARBA" id="ARBA00006271"/>
    </source>
</evidence>
<dbReference type="GO" id="GO:0030983">
    <property type="term" value="F:mismatched DNA binding"/>
    <property type="evidence" value="ECO:0007669"/>
    <property type="project" value="InterPro"/>
</dbReference>
<dbReference type="FunFam" id="3.30.420.110:FF:000003">
    <property type="entry name" value="mutS protein homolog 4"/>
    <property type="match status" value="1"/>
</dbReference>
<dbReference type="GO" id="GO:0005634">
    <property type="term" value="C:nucleus"/>
    <property type="evidence" value="ECO:0007669"/>
    <property type="project" value="TreeGrafter"/>
</dbReference>
<dbReference type="EMBL" id="CAKOFQ010006758">
    <property type="protein sequence ID" value="CAH1968926.1"/>
    <property type="molecule type" value="Genomic_DNA"/>
</dbReference>
<dbReference type="OrthoDB" id="10252754at2759"/>
<dbReference type="InterPro" id="IPR036678">
    <property type="entry name" value="MutS_con_dom_sf"/>
</dbReference>
<dbReference type="GO" id="GO:0005524">
    <property type="term" value="F:ATP binding"/>
    <property type="evidence" value="ECO:0007669"/>
    <property type="project" value="InterPro"/>
</dbReference>
<dbReference type="PANTHER" id="PTHR11361:SF21">
    <property type="entry name" value="MUTS PROTEIN HOMOLOG 4"/>
    <property type="match status" value="1"/>
</dbReference>
<keyword evidence="5" id="KW-1185">Reference proteome</keyword>
<name>A0A9P0P4X8_ACAOB</name>
<reference evidence="4" key="1">
    <citation type="submission" date="2022-03" db="EMBL/GenBank/DDBJ databases">
        <authorList>
            <person name="Sayadi A."/>
        </authorList>
    </citation>
    <scope>NUCLEOTIDE SEQUENCE</scope>
</reference>
<proteinExistence type="inferred from homology"/>
<evidence type="ECO:0000256" key="2">
    <source>
        <dbReference type="SAM" id="MobiDB-lite"/>
    </source>
</evidence>
<dbReference type="InterPro" id="IPR007696">
    <property type="entry name" value="DNA_mismatch_repair_MutS_core"/>
</dbReference>
<dbReference type="Pfam" id="PF05192">
    <property type="entry name" value="MutS_III"/>
    <property type="match status" value="1"/>
</dbReference>
<feature type="region of interest" description="Disordered" evidence="2">
    <location>
        <begin position="30"/>
        <end position="86"/>
    </location>
</feature>
<comment type="similarity">
    <text evidence="1">Belongs to the DNA mismatch repair MutS family.</text>
</comment>
<dbReference type="InterPro" id="IPR045076">
    <property type="entry name" value="MutS"/>
</dbReference>
<accession>A0A9P0P4X8</accession>
<dbReference type="Proteomes" id="UP001152888">
    <property type="component" value="Unassembled WGS sequence"/>
</dbReference>
<dbReference type="Gene3D" id="3.30.420.110">
    <property type="entry name" value="MutS, connector domain"/>
    <property type="match status" value="1"/>
</dbReference>
<dbReference type="GO" id="GO:0006298">
    <property type="term" value="P:mismatch repair"/>
    <property type="evidence" value="ECO:0007669"/>
    <property type="project" value="InterPro"/>
</dbReference>
<dbReference type="SMART" id="SM00533">
    <property type="entry name" value="MUTSd"/>
    <property type="match status" value="1"/>
</dbReference>
<dbReference type="Pfam" id="PF05188">
    <property type="entry name" value="MutS_II"/>
    <property type="match status" value="1"/>
</dbReference>
<dbReference type="Pfam" id="PF05190">
    <property type="entry name" value="MutS_IV"/>
    <property type="match status" value="1"/>
</dbReference>
<sequence length="530" mass="59273">MNLNEFLVNKKKPKGVRYTANKRNSNAVYSVNKIPMGPPPTPPLRKKSTPSSDLIWGKSHISVPNTTSSSAKKSRSSSKVSSEEPENKVIVALTEGRGGARCEVGIAAVDVTRPLIVLCQISDTQSYVNTLTKINIINPNEILVPTTFVDTFTENRLVTMVRKQFPKMKISGIPRSTFNKINGLETLSSLCVPGLNGILLILQHRYYALAAASALITHIQESLFIYYAKGTIKIEYQESEGYAVIDTSTADRLELVCSTKPAQANRYSSLFGILNHCCTKIGTRTLRSSILRPPCKVEYIEERLECVTELALNPEARLSIQALLQKVPNIDMILGIATILSIDPEKCSNRQLNYVLLLNSLLDMIAPLKDVISKLKMPFFVRLRKTLEDEGFEHIRKCIREMLSEGAHPAKGSQATMQRCFAIKCGINGLLDLIRKTYTERLNDLQVYTKQLSEKYGLPLTLSSNQTKGFHFVLPLKGQQKRTLKKSDLPDEFIEVQRLVGSFTMKTPELVNYSTRLDDIMTDILKISDV</sequence>
<dbReference type="InterPro" id="IPR007860">
    <property type="entry name" value="DNA_mmatch_repair_MutS_con_dom"/>
</dbReference>
<dbReference type="InterPro" id="IPR007861">
    <property type="entry name" value="DNA_mismatch_repair_MutS_clamp"/>
</dbReference>
<evidence type="ECO:0000259" key="3">
    <source>
        <dbReference type="SMART" id="SM00533"/>
    </source>
</evidence>
<dbReference type="SUPFAM" id="SSF48334">
    <property type="entry name" value="DNA repair protein MutS, domain III"/>
    <property type="match status" value="1"/>
</dbReference>
<feature type="domain" description="DNA mismatch repair protein MutS core" evidence="3">
    <location>
        <begin position="265"/>
        <end position="530"/>
    </location>
</feature>
<dbReference type="InterPro" id="IPR036187">
    <property type="entry name" value="DNA_mismatch_repair_MutS_sf"/>
</dbReference>
<dbReference type="PANTHER" id="PTHR11361">
    <property type="entry name" value="DNA MISMATCH REPAIR PROTEIN MUTS FAMILY MEMBER"/>
    <property type="match status" value="1"/>
</dbReference>
<dbReference type="SUPFAM" id="SSF53150">
    <property type="entry name" value="DNA repair protein MutS, domain II"/>
    <property type="match status" value="1"/>
</dbReference>
<dbReference type="AlphaFoldDB" id="A0A9P0P4X8"/>
<gene>
    <name evidence="4" type="ORF">ACAOBT_LOCUS8140</name>
</gene>
<evidence type="ECO:0000313" key="5">
    <source>
        <dbReference type="Proteomes" id="UP001152888"/>
    </source>
</evidence>
<dbReference type="GO" id="GO:0007131">
    <property type="term" value="P:reciprocal meiotic recombination"/>
    <property type="evidence" value="ECO:0007669"/>
    <property type="project" value="TreeGrafter"/>
</dbReference>
<organism evidence="4 5">
    <name type="scientific">Acanthoscelides obtectus</name>
    <name type="common">Bean weevil</name>
    <name type="synonym">Bruchus obtectus</name>
    <dbReference type="NCBI Taxonomy" id="200917"/>
    <lineage>
        <taxon>Eukaryota</taxon>
        <taxon>Metazoa</taxon>
        <taxon>Ecdysozoa</taxon>
        <taxon>Arthropoda</taxon>
        <taxon>Hexapoda</taxon>
        <taxon>Insecta</taxon>
        <taxon>Pterygota</taxon>
        <taxon>Neoptera</taxon>
        <taxon>Endopterygota</taxon>
        <taxon>Coleoptera</taxon>
        <taxon>Polyphaga</taxon>
        <taxon>Cucujiformia</taxon>
        <taxon>Chrysomeloidea</taxon>
        <taxon>Chrysomelidae</taxon>
        <taxon>Bruchinae</taxon>
        <taxon>Bruchini</taxon>
        <taxon>Acanthoscelides</taxon>
    </lineage>
</organism>
<comment type="caution">
    <text evidence="4">The sequence shown here is derived from an EMBL/GenBank/DDBJ whole genome shotgun (WGS) entry which is preliminary data.</text>
</comment>
<dbReference type="Gene3D" id="1.10.1420.10">
    <property type="match status" value="2"/>
</dbReference>
<protein>
    <recommendedName>
        <fullName evidence="3">DNA mismatch repair protein MutS core domain-containing protein</fullName>
    </recommendedName>
</protein>
<evidence type="ECO:0000313" key="4">
    <source>
        <dbReference type="EMBL" id="CAH1968926.1"/>
    </source>
</evidence>